<dbReference type="KEGG" id="mea:Mex_1p0270"/>
<accession>C5APK0</accession>
<evidence type="ECO:0000256" key="1">
    <source>
        <dbReference type="SAM" id="MobiDB-lite"/>
    </source>
</evidence>
<gene>
    <name evidence="2" type="ordered locus">MexAM1_META1p0270</name>
</gene>
<dbReference type="InterPro" id="IPR024291">
    <property type="entry name" value="DUF3829"/>
</dbReference>
<name>C5APK0_METEA</name>
<reference evidence="2 3" key="1">
    <citation type="journal article" date="2009" name="PLoS ONE">
        <title>Methylobacterium genome sequences: a reference blueprint to investigate microbial metabolism of C1 compounds from natural and industrial sources.</title>
        <authorList>
            <person name="Vuilleumier S."/>
            <person name="Chistoserdova L."/>
            <person name="Lee M.-C."/>
            <person name="Bringel F."/>
            <person name="Lajus A."/>
            <person name="Zhou Y."/>
            <person name="Gourion B."/>
            <person name="Barbe V."/>
            <person name="Chang J."/>
            <person name="Cruveiller S."/>
            <person name="Dossat C."/>
            <person name="Gillett W."/>
            <person name="Gruffaz C."/>
            <person name="Haugen E."/>
            <person name="Hourcade E."/>
            <person name="Levy R."/>
            <person name="Mangenot S."/>
            <person name="Muller E."/>
            <person name="Nadalig T."/>
            <person name="Pagni M."/>
            <person name="Penny C."/>
            <person name="Peyraud R."/>
            <person name="Robinson D.G."/>
            <person name="Roche D."/>
            <person name="Rouy Z."/>
            <person name="Saenampechek C."/>
            <person name="Salvignol G."/>
            <person name="Vallenet D."/>
            <person name="Wu Z."/>
            <person name="Marx C.J."/>
            <person name="Vorholt J.A."/>
            <person name="Olson M.V."/>
            <person name="Kaul R."/>
            <person name="Weissenbach J."/>
            <person name="Medigue C."/>
            <person name="Lidstrom M.E."/>
        </authorList>
    </citation>
    <scope>NUCLEOTIDE SEQUENCE [LARGE SCALE GENOMIC DNA]</scope>
    <source>
        <strain evidence="3">ATCC 14718 / DSM 1338 / JCM 2805 / NCIMB 9133 / AM1</strain>
    </source>
</reference>
<sequence length="204" mass="22668">MPEVDAQAARLLAALREVNPNLKALTRYQTTREFKEDGFKFAREQHAILVPRVEAVAKAMDAYGTALFEREIARDERRLVALPDDAPARRLLATSLTLRRAVRQFEALRPKSDVAPFLAALGEVSNANRQLGTTFDGMSPKANSSCTGYTDTVASMIGHGRDVARDIRATGDPSQSAQRFNETYNRSVRDLESCQKNESRVRPS</sequence>
<dbReference type="AlphaFoldDB" id="C5APK0"/>
<evidence type="ECO:0000313" key="3">
    <source>
        <dbReference type="Proteomes" id="UP000009081"/>
    </source>
</evidence>
<dbReference type="Proteomes" id="UP000009081">
    <property type="component" value="Chromosome"/>
</dbReference>
<organism evidence="2 3">
    <name type="scientific">Methylorubrum extorquens (strain ATCC 14718 / DSM 1338 / JCM 2805 / NCIMB 9133 / AM1)</name>
    <name type="common">Methylobacterium extorquens</name>
    <dbReference type="NCBI Taxonomy" id="272630"/>
    <lineage>
        <taxon>Bacteria</taxon>
        <taxon>Pseudomonadati</taxon>
        <taxon>Pseudomonadota</taxon>
        <taxon>Alphaproteobacteria</taxon>
        <taxon>Hyphomicrobiales</taxon>
        <taxon>Methylobacteriaceae</taxon>
        <taxon>Methylorubrum</taxon>
    </lineage>
</organism>
<feature type="compositionally biased region" description="Basic and acidic residues" evidence="1">
    <location>
        <begin position="187"/>
        <end position="204"/>
    </location>
</feature>
<dbReference type="HOGENOM" id="CLU_1341969_0_0_5"/>
<dbReference type="Pfam" id="PF12889">
    <property type="entry name" value="DUF3829"/>
    <property type="match status" value="1"/>
</dbReference>
<protein>
    <submittedName>
        <fullName evidence="2">Uncharacterized protein</fullName>
    </submittedName>
</protein>
<proteinExistence type="predicted"/>
<evidence type="ECO:0000313" key="2">
    <source>
        <dbReference type="EMBL" id="ACS38226.1"/>
    </source>
</evidence>
<feature type="region of interest" description="Disordered" evidence="1">
    <location>
        <begin position="183"/>
        <end position="204"/>
    </location>
</feature>
<keyword evidence="3" id="KW-1185">Reference proteome</keyword>
<dbReference type="EMBL" id="CP001510">
    <property type="protein sequence ID" value="ACS38226.1"/>
    <property type="molecule type" value="Genomic_DNA"/>
</dbReference>
<dbReference type="eggNOG" id="ENOG5032SEC">
    <property type="taxonomic scope" value="Bacteria"/>
</dbReference>